<organism evidence="1 2">
    <name type="scientific">Mycobacterium phage Thibault</name>
    <dbReference type="NCBI Taxonomy" id="1052673"/>
    <lineage>
        <taxon>Viruses</taxon>
        <taxon>Duplodnaviria</taxon>
        <taxon>Heunggongvirae</taxon>
        <taxon>Uroviricota</taxon>
        <taxon>Caudoviricetes</taxon>
        <taxon>Omegavirus</taxon>
        <taxon>Omegavirus thibault</taxon>
    </lineage>
</organism>
<sequence length="114" mass="12539">MSDQTRIEATLGQMFRDHFFDSPHEDTRCCVEEFLEALKANRIALIELPEPSYEDDTGGIGFNGGPGDREIAAERGVYVFGGGVFDQWDGVNPDQARKIGSWWIAAAAAAEVTE</sequence>
<keyword evidence="2" id="KW-1185">Reference proteome</keyword>
<name>G1FGE0_9CAUD</name>
<accession>G1FGE0</accession>
<dbReference type="RefSeq" id="YP_009018086.1">
    <property type="nucleotide sequence ID" value="NC_023738.1"/>
</dbReference>
<evidence type="ECO:0000313" key="2">
    <source>
        <dbReference type="Proteomes" id="UP000008391"/>
    </source>
</evidence>
<dbReference type="KEGG" id="vg:18566012"/>
<evidence type="ECO:0000313" key="1">
    <source>
        <dbReference type="EMBL" id="AEJ94000.1"/>
    </source>
</evidence>
<dbReference type="EMBL" id="JN201525">
    <property type="protein sequence ID" value="AEJ94000.1"/>
    <property type="molecule type" value="Genomic_DNA"/>
</dbReference>
<reference evidence="1 2" key="1">
    <citation type="journal article" date="2012" name="J. Virol.">
        <title>Complete Genome Sequences of 138 Mycobacteriophages.</title>
        <authorList>
            <consortium name="the Science Education Alliance Phage Hunters Advancing Genomics and Evolutionary Science Program"/>
            <consortium name="the KwaZulu-Natal Research Institute for Tuberculosis and HIV Mycobacterial Genetics Course Students"/>
            <consortium name="the Phage Hunters Integrating Research and Education Program"/>
            <person name="Hatfull G.F."/>
        </authorList>
    </citation>
    <scope>NUCLEOTIDE SEQUENCE [LARGE SCALE GENOMIC DNA]</scope>
</reference>
<gene>
    <name evidence="1" type="primary">75</name>
    <name evidence="1" type="ORF">THIBAULT_75</name>
</gene>
<dbReference type="GeneID" id="18566012"/>
<dbReference type="Proteomes" id="UP000008391">
    <property type="component" value="Segment"/>
</dbReference>
<proteinExistence type="predicted"/>
<protein>
    <submittedName>
        <fullName evidence="1">Uncharacterized protein</fullName>
    </submittedName>
</protein>
<dbReference type="OrthoDB" id="17190at10239"/>